<evidence type="ECO:0000313" key="2">
    <source>
        <dbReference type="EMBL" id="CAD8880402.1"/>
    </source>
</evidence>
<organism evidence="2">
    <name type="scientific">Corethron hystrix</name>
    <dbReference type="NCBI Taxonomy" id="216773"/>
    <lineage>
        <taxon>Eukaryota</taxon>
        <taxon>Sar</taxon>
        <taxon>Stramenopiles</taxon>
        <taxon>Ochrophyta</taxon>
        <taxon>Bacillariophyta</taxon>
        <taxon>Coscinodiscophyceae</taxon>
        <taxon>Corethrophycidae</taxon>
        <taxon>Corethrales</taxon>
        <taxon>Corethraceae</taxon>
        <taxon>Corethron</taxon>
    </lineage>
</organism>
<proteinExistence type="predicted"/>
<evidence type="ECO:0000256" key="1">
    <source>
        <dbReference type="SAM" id="MobiDB-lite"/>
    </source>
</evidence>
<accession>A0A7S1BAG9</accession>
<dbReference type="AlphaFoldDB" id="A0A7S1BAG9"/>
<reference evidence="2" key="1">
    <citation type="submission" date="2021-01" db="EMBL/GenBank/DDBJ databases">
        <authorList>
            <person name="Corre E."/>
            <person name="Pelletier E."/>
            <person name="Niang G."/>
            <person name="Scheremetjew M."/>
            <person name="Finn R."/>
            <person name="Kale V."/>
            <person name="Holt S."/>
            <person name="Cochrane G."/>
            <person name="Meng A."/>
            <person name="Brown T."/>
            <person name="Cohen L."/>
        </authorList>
    </citation>
    <scope>NUCLEOTIDE SEQUENCE</scope>
    <source>
        <strain evidence="2">308</strain>
    </source>
</reference>
<protein>
    <submittedName>
        <fullName evidence="2">Uncharacterized protein</fullName>
    </submittedName>
</protein>
<sequence>MDPTQPQSITLPPPPSKLISRVQSFLPLLGLANQKLLDAPSEQCSRIDHELKLLNDSDDDEGSEKASRSSEEKYDGNRQNIQFTVALGEFDDDALDLIDGKNGDGPENDGPIEYANSGLEKEKKTNTAYNAVSKLLKEGTDIISDFPYSPSIVRQNDRDCVMKRKIEEIN</sequence>
<feature type="compositionally biased region" description="Basic and acidic residues" evidence="1">
    <location>
        <begin position="63"/>
        <end position="76"/>
    </location>
</feature>
<gene>
    <name evidence="2" type="ORF">CHYS00102_LOCUS7588</name>
</gene>
<dbReference type="EMBL" id="HBFR01010463">
    <property type="protein sequence ID" value="CAD8880402.1"/>
    <property type="molecule type" value="Transcribed_RNA"/>
</dbReference>
<name>A0A7S1BAG9_9STRA</name>
<feature type="region of interest" description="Disordered" evidence="1">
    <location>
        <begin position="52"/>
        <end position="79"/>
    </location>
</feature>